<dbReference type="GO" id="GO:0016556">
    <property type="term" value="P:mRNA modification"/>
    <property type="evidence" value="ECO:0007669"/>
    <property type="project" value="InterPro"/>
</dbReference>
<dbReference type="InterPro" id="IPR050082">
    <property type="entry name" value="RNA_methyltr_RlmE"/>
</dbReference>
<protein>
    <recommendedName>
        <fullName evidence="3">Replicase large subunit</fullName>
    </recommendedName>
</protein>
<keyword evidence="13" id="KW-0378">Hydrolase</keyword>
<evidence type="ECO:0000259" key="23">
    <source>
        <dbReference type="PROSITE" id="PS51743"/>
    </source>
</evidence>
<dbReference type="GO" id="GO:0039694">
    <property type="term" value="P:viral RNA genome replication"/>
    <property type="evidence" value="ECO:0007669"/>
    <property type="project" value="InterPro"/>
</dbReference>
<dbReference type="Pfam" id="PF01728">
    <property type="entry name" value="FtsJ"/>
    <property type="match status" value="1"/>
</dbReference>
<evidence type="ECO:0000256" key="15">
    <source>
        <dbReference type="ARBA" id="ARBA00022840"/>
    </source>
</evidence>
<keyword evidence="18" id="KW-0506">mRNA capping</keyword>
<dbReference type="SUPFAM" id="SSF53335">
    <property type="entry name" value="S-adenosyl-L-methionine-dependent methyltransferases"/>
    <property type="match status" value="1"/>
</dbReference>
<reference evidence="24" key="1">
    <citation type="submission" date="2022-05" db="EMBL/GenBank/DDBJ databases">
        <authorList>
            <person name="Cao W."/>
            <person name="Jia N."/>
            <person name="Lam T.T.-Y."/>
            <person name="Ni X."/>
            <person name="Liu J."/>
        </authorList>
    </citation>
    <scope>NUCLEOTIDE SEQUENCE</scope>
    <source>
        <strain evidence="24">TIGMIC 1</strain>
    </source>
</reference>
<evidence type="ECO:0000256" key="8">
    <source>
        <dbReference type="ARBA" id="ARBA00022664"/>
    </source>
</evidence>
<keyword evidence="5" id="KW-0698">rRNA processing</keyword>
<evidence type="ECO:0000256" key="5">
    <source>
        <dbReference type="ARBA" id="ARBA00022552"/>
    </source>
</evidence>
<dbReference type="Gene3D" id="3.40.50.150">
    <property type="entry name" value="Vaccinia Virus protein VP39"/>
    <property type="match status" value="1"/>
</dbReference>
<dbReference type="GO" id="GO:0008174">
    <property type="term" value="F:mRNA methyltransferase activity"/>
    <property type="evidence" value="ECO:0007669"/>
    <property type="project" value="UniProtKB-UniRule"/>
</dbReference>
<dbReference type="PROSITE" id="PS51657">
    <property type="entry name" value="PSRV_HELICASE"/>
    <property type="match status" value="1"/>
</dbReference>
<dbReference type="GO" id="GO:0006351">
    <property type="term" value="P:DNA-templated transcription"/>
    <property type="evidence" value="ECO:0007669"/>
    <property type="project" value="InterPro"/>
</dbReference>
<dbReference type="GO" id="GO:0006370">
    <property type="term" value="P:7-methylguanosine mRNA capping"/>
    <property type="evidence" value="ECO:0007669"/>
    <property type="project" value="UniProtKB-KW"/>
</dbReference>
<name>A0A9E7V203_9VIRU</name>
<dbReference type="PROSITE" id="PS50507">
    <property type="entry name" value="RDRP_SSRNA_POS"/>
    <property type="match status" value="1"/>
</dbReference>
<keyword evidence="9" id="KW-0808">Transferase</keyword>
<dbReference type="SUPFAM" id="SSF56672">
    <property type="entry name" value="DNA/RNA polymerases"/>
    <property type="match status" value="1"/>
</dbReference>
<dbReference type="InterPro" id="IPR043502">
    <property type="entry name" value="DNA/RNA_pol_sf"/>
</dbReference>
<evidence type="ECO:0000256" key="6">
    <source>
        <dbReference type="ARBA" id="ARBA00022562"/>
    </source>
</evidence>
<dbReference type="GO" id="GO:0016787">
    <property type="term" value="F:hydrolase activity"/>
    <property type="evidence" value="ECO:0007669"/>
    <property type="project" value="UniProtKB-KW"/>
</dbReference>
<dbReference type="Gene3D" id="3.90.70.80">
    <property type="match status" value="1"/>
</dbReference>
<evidence type="ECO:0000259" key="21">
    <source>
        <dbReference type="PROSITE" id="PS50507"/>
    </source>
</evidence>
<dbReference type="InterPro" id="IPR007094">
    <property type="entry name" value="RNA-dir_pol_PSvirus"/>
</dbReference>
<sequence length="2665" mass="303432">MALGSIFNFMGCGPEERAKLLADICTDSMSKDGNNSLKDALFDQVRKHVEQSMMKLSNGGVSTVVVHEVLSLAQQTALTSAYPDIRLEFVPNSNNPHAMAAASRRIEYSSLMRRIHYDKTADCRKHGRDDYLCDVGGDFSKHIIENNTAIHSCCPIIDARDRSRYLTRFDRIVNKHDSYAVKSVITVDEKRHSEILRGIVAGCGDESAPKTNPWYCTNKAQHCDRTARYGILVHSNYDIPLRILGDILTRKKIIECYGSFIYVDTILVSEKGTVPGVECSYSYSADKRKLLFTFCNDSSLGYEHDVDIYISYLTTNLFFDSTGQSSFSLELLENKLGIQYFKIVNLGKVSHTNQALFHPLWMNSFEDMTRIVFFDVDYAAIASRDITKVFTPKKFFIQTEIVNALLSHAYSSTEAKFKPVELYNYLQSFTGRIFSGNDVTRRYKKLDFETSVALANVVYLYVFCKKYDTGKIVQQIIDCVQYNRKLANASLLQKLLGISITKKNTAYNISSCPVTKPLHALLWTLNRSPVDVALLLQKCVNVIECRTKIDCALSIKTRLMAIIPTKYDKYSRPFFLGKDLDIDIPDVISDSLVVDFSASVKRIIRSNYGIRFEKARENFLEPTAPFCDYHLEFNAFTTEGIDYAADDDELIRLFSHREHVRLDFTREQYLALKQALRIENGTADYVCTINRSELKLKEIMERFSIDVGGNAIDLCSGPGGFLFVLSQKMEGTVYYHYYKKAAKHCLIDRVKLEKAINDRKIFHVDSYDTDLTKIENADAIIEAFGSLDEKFRLFTADGALNVDSDDQEETNHPLIANELKICVGLLARGGTAIIKIFTSLSETTKRMLQKFLSMFEFFDIYTSPYTDSISGERYLIAMGFRPDKVLYDEEMESLYTSIHDGAREHLRKLNSAYKNHSIDDKYLGAIIDKEIRDDNGNLISCGVTKIIRPLVRDLIYESAGIIDIDSNTPVINELKSYSSGLVDDEDIHTIVGNILDDIVSDVVKLFPEELTTRLPAKNAIVISDIHTVNDDSGSLGSLNSNFVECSSTQNGIKTIASHEKEDDKAAIEEKKNLNDNIIIESSELTAGNWTVQEQNEWYQEILDYDRKLSSTTSKKEDIEVLTSSSNYNSATDLTSESELERASVSPNVMSSDDIIPSSSSSSSDNDFRDHHGNLDWEKVDIVFPNRISVNADGHCLFYALMGGDRNEAAKLRTSLIRHYEKHSDRFTTFSLQDVLGELKGTNSAGVVAAQLFSDKYCAEVSIVNTTKGNDITIFGNIKPDVKPNYTFVSELLYLGGHYEILCPCKEQFYRQSVSRRHFNHLALDIDALVLFIDSLLEVNKNTGYVSLLFSRTKNYHIMEDQEPKADKCFYNAALNFCYSHSECMNGKFDILLNNAKSSGYSGEIVVLFDNRNTDFELINARIVGAGVSYRILAYPPAVLADYTLISLDFSGGVCNYRDSILVRNARVRAHVESCTKCFAGNIKNNARIEDTNRINYYCLNDKVNCDKVDNFDSFDTLIKLVPYSGSNNVVIYQETDKGDSIMLPIPMHRDSVMSTSRKDLTRVNDYMNEISNRKGYVPVLAIDASIVFDATHITKFFEDKVGRIDIKLKRVDGEHLSTSSKNFSYYQPDFVSTATVRDKLINSLKESRELYKTEARTVVEDVKSIHDEMLGVVGQFNKHRAIINNKADYGMIDMTTGKFVVTPKNGDKYWQCAYDGKNLIDISHCYSDDKKKGGKVIRAGVRNGYVSVSSKTKLCNSQKIYCSLADNDPFSLSNDLDIELVEGVPGCGKTTYIINNSKFCISDNEHVILTAARESAEDIKKRIRGIHRKEIEELSNNKGNNFADRHLNKNYRTSDSFLMHYASSGYTRIDTIWFDEAMMKHFGDVLWCALLSGAKNLKIFGDRAQIPFINRNDNIKVYYSTFNDCTNNLPPDKFLSVSRRCPADVFCYLNDKKVYSTEVSTYNNNMRTVSTKLVHGCAEIDHLLQPDAIILCFTQAEKEELKTKLDNKHKLEVFTVHEYQGNERDHVIFVRLNPKKIGIYDAEAHILVALTRHKKKFEYFTVVDDLMSKICNRISSYTNSEISKRIEKLQGGGLIRGLISDEQYPEAIVTYSMPVTVDPLKQNKFLREMVENHGGNNVIPLRPVFTPIEVYTPCDPNYSAEYVSDPLAVMQEYYDVLMPESSTHSFRYDALLFEQDSIKMCTEEITYTPGVPVHVNKFDCLTPVLRTACPNQVLNSQKQLIKAFLERNGHIPDLTGIVDEENTIKTMLDNFVESYIENNDVFDEFKNNVIDINVDSIEDWLRSQTTDVIDNIQRDDSYNIFEKELQKYSFILKKLPKPKLELGAHWKNPSPQTIAHHVKKVNAIFCPVVKEIKRRLISVLRKDKIIFCDMSVERFEEILTYRFSRQKFDCNKNFLEVDFSKYDKSQGRIALMFEVEMMRKLGVPESLLTNWVVSHVYSKLYSPSAKFKAIINYQRKSGDAMTFFGNTLHLMAVLAYFLPLKNSFCLFSGDDSLMFSEKPFSNLEALSRKFAHVFNLEAKLLQFETPYFCSKFLFMSSNGKWVTIPDVLKVVTKLGRRDLVNYLHAEEYRRSIADVARNLGNAYYYGDVDRAMIDRYGDKGMVSYSRMYSAITQLISDDLCFRSAYYIEENDQIDVNAYTFSKADF</sequence>
<dbReference type="GO" id="GO:0003723">
    <property type="term" value="F:RNA binding"/>
    <property type="evidence" value="ECO:0007669"/>
    <property type="project" value="UniProtKB-KW"/>
</dbReference>
<keyword evidence="15" id="KW-0067">ATP-binding</keyword>
<keyword evidence="7" id="KW-0489">Methyltransferase</keyword>
<dbReference type="GO" id="GO:0006364">
    <property type="term" value="P:rRNA processing"/>
    <property type="evidence" value="ECO:0007669"/>
    <property type="project" value="UniProtKB-KW"/>
</dbReference>
<evidence type="ECO:0000256" key="1">
    <source>
        <dbReference type="ARBA" id="ARBA00004147"/>
    </source>
</evidence>
<dbReference type="GO" id="GO:0005524">
    <property type="term" value="F:ATP binding"/>
    <property type="evidence" value="ECO:0007669"/>
    <property type="project" value="UniProtKB-KW"/>
</dbReference>
<dbReference type="CDD" id="cd23254">
    <property type="entry name" value="Kitaviridae_RdRp"/>
    <property type="match status" value="1"/>
</dbReference>
<evidence type="ECO:0000256" key="11">
    <source>
        <dbReference type="ARBA" id="ARBA00022695"/>
    </source>
</evidence>
<evidence type="ECO:0000256" key="13">
    <source>
        <dbReference type="ARBA" id="ARBA00022801"/>
    </source>
</evidence>
<keyword evidence="8" id="KW-0507">mRNA processing</keyword>
<dbReference type="GO" id="GO:0003724">
    <property type="term" value="F:RNA helicase activity"/>
    <property type="evidence" value="ECO:0007669"/>
    <property type="project" value="UniProtKB-EC"/>
</dbReference>
<dbReference type="Pfam" id="PF01660">
    <property type="entry name" value="Vmethyltransf"/>
    <property type="match status" value="1"/>
</dbReference>
<dbReference type="PROSITE" id="PS51743">
    <property type="entry name" value="ALPHAVIRUS_MT"/>
    <property type="match status" value="1"/>
</dbReference>
<evidence type="ECO:0000256" key="16">
    <source>
        <dbReference type="ARBA" id="ARBA00022884"/>
    </source>
</evidence>
<dbReference type="InterPro" id="IPR001788">
    <property type="entry name" value="RNA-dep_RNA_pol_alsuvir"/>
</dbReference>
<dbReference type="InterPro" id="IPR027417">
    <property type="entry name" value="P-loop_NTPase"/>
</dbReference>
<dbReference type="Pfam" id="PF01443">
    <property type="entry name" value="Viral_helicase1"/>
    <property type="match status" value="1"/>
</dbReference>
<keyword evidence="12" id="KW-0547">Nucleotide-binding</keyword>
<comment type="subcellular location">
    <subcellularLocation>
        <location evidence="2">Host endomembrane system</location>
        <topology evidence="2">Peripheral membrane protein</topology>
    </subcellularLocation>
    <subcellularLocation>
        <location evidence="1">Host nucleus</location>
    </subcellularLocation>
</comment>
<dbReference type="GO" id="GO:0033645">
    <property type="term" value="C:host cell endomembrane system"/>
    <property type="evidence" value="ECO:0007669"/>
    <property type="project" value="UniProtKB-SubCell"/>
</dbReference>
<comment type="catalytic activity">
    <reaction evidence="19">
        <text>ATP + H2O = ADP + phosphate + H(+)</text>
        <dbReference type="Rhea" id="RHEA:13065"/>
        <dbReference type="ChEBI" id="CHEBI:15377"/>
        <dbReference type="ChEBI" id="CHEBI:15378"/>
        <dbReference type="ChEBI" id="CHEBI:30616"/>
        <dbReference type="ChEBI" id="CHEBI:43474"/>
        <dbReference type="ChEBI" id="CHEBI:456216"/>
        <dbReference type="EC" id="3.6.4.13"/>
    </reaction>
</comment>
<dbReference type="CDD" id="cd22744">
    <property type="entry name" value="OTU"/>
    <property type="match status" value="1"/>
</dbReference>
<evidence type="ECO:0000256" key="2">
    <source>
        <dbReference type="ARBA" id="ARBA00004531"/>
    </source>
</evidence>
<evidence type="ECO:0000256" key="4">
    <source>
        <dbReference type="ARBA" id="ARBA00022484"/>
    </source>
</evidence>
<evidence type="ECO:0000256" key="12">
    <source>
        <dbReference type="ARBA" id="ARBA00022741"/>
    </source>
</evidence>
<dbReference type="GO" id="GO:0003968">
    <property type="term" value="F:RNA-directed RNA polymerase activity"/>
    <property type="evidence" value="ECO:0007669"/>
    <property type="project" value="UniProtKB-KW"/>
</dbReference>
<keyword evidence="14" id="KW-0347">Helicase</keyword>
<keyword evidence="6" id="KW-1048">Host nucleus</keyword>
<dbReference type="PANTHER" id="PTHR10920:SF13">
    <property type="entry name" value="PRE-RRNA 2'-O-RIBOSE RNA METHYLTRANSFERASE FTSJ3"/>
    <property type="match status" value="1"/>
</dbReference>
<feature type="domain" description="Alphavirus-like MT" evidence="23">
    <location>
        <begin position="88"/>
        <end position="313"/>
    </location>
</feature>
<dbReference type="SUPFAM" id="SSF52540">
    <property type="entry name" value="P-loop containing nucleoside triphosphate hydrolases"/>
    <property type="match status" value="1"/>
</dbReference>
<evidence type="ECO:0000256" key="14">
    <source>
        <dbReference type="ARBA" id="ARBA00022806"/>
    </source>
</evidence>
<feature type="compositionally biased region" description="Low complexity" evidence="20">
    <location>
        <begin position="1150"/>
        <end position="1164"/>
    </location>
</feature>
<evidence type="ECO:0000256" key="3">
    <source>
        <dbReference type="ARBA" id="ARBA00013540"/>
    </source>
</evidence>
<accession>A0A9E7V203</accession>
<dbReference type="PANTHER" id="PTHR10920">
    <property type="entry name" value="RIBOSOMAL RNA METHYLTRANSFERASE"/>
    <property type="match status" value="1"/>
</dbReference>
<evidence type="ECO:0000259" key="22">
    <source>
        <dbReference type="PROSITE" id="PS51657"/>
    </source>
</evidence>
<dbReference type="InterPro" id="IPR029063">
    <property type="entry name" value="SAM-dependent_MTases_sf"/>
</dbReference>
<feature type="region of interest" description="Disordered" evidence="20">
    <location>
        <begin position="1129"/>
        <end position="1166"/>
    </location>
</feature>
<evidence type="ECO:0000313" key="24">
    <source>
        <dbReference type="EMBL" id="UYL95423.1"/>
    </source>
</evidence>
<dbReference type="InterPro" id="IPR002877">
    <property type="entry name" value="RNA_MeTrfase_FtsJ_dom"/>
</dbReference>
<keyword evidence="16" id="KW-0694">RNA-binding</keyword>
<evidence type="ECO:0000256" key="17">
    <source>
        <dbReference type="ARBA" id="ARBA00022953"/>
    </source>
</evidence>
<feature type="domain" description="(+)RNA virus helicase C-terminal" evidence="22">
    <location>
        <begin position="1750"/>
        <end position="2092"/>
    </location>
</feature>
<keyword evidence="10" id="KW-0949">S-adenosyl-L-methionine</keyword>
<keyword evidence="4" id="KW-0696">RNA-directed RNA polymerase</keyword>
<evidence type="ECO:0000256" key="20">
    <source>
        <dbReference type="SAM" id="MobiDB-lite"/>
    </source>
</evidence>
<evidence type="ECO:0000256" key="18">
    <source>
        <dbReference type="ARBA" id="ARBA00023042"/>
    </source>
</evidence>
<organism evidence="24">
    <name type="scientific">Tonghua Virga tick virus 1</name>
    <dbReference type="NCBI Taxonomy" id="2972367"/>
    <lineage>
        <taxon>Viruses</taxon>
        <taxon>Riboviria</taxon>
        <taxon>Orthornavirae</taxon>
        <taxon>Kitrinoviricota</taxon>
        <taxon>Alsuviricetes</taxon>
        <taxon>Martellivirales</taxon>
        <taxon>Virgaviridae</taxon>
    </lineage>
</organism>
<keyword evidence="17" id="KW-0693">Viral RNA replication</keyword>
<dbReference type="GO" id="GO:0042025">
    <property type="term" value="C:host cell nucleus"/>
    <property type="evidence" value="ECO:0007669"/>
    <property type="project" value="UniProtKB-SubCell"/>
</dbReference>
<evidence type="ECO:0000256" key="7">
    <source>
        <dbReference type="ARBA" id="ARBA00022603"/>
    </source>
</evidence>
<keyword evidence="11" id="KW-0548">Nucleotidyltransferase</keyword>
<feature type="domain" description="RdRp catalytic" evidence="21">
    <location>
        <begin position="2412"/>
        <end position="2524"/>
    </location>
</feature>
<dbReference type="InterPro" id="IPR002588">
    <property type="entry name" value="Alphavirus-like_MT_dom"/>
</dbReference>
<dbReference type="Pfam" id="PF00978">
    <property type="entry name" value="RdRP_2"/>
    <property type="match status" value="1"/>
</dbReference>
<evidence type="ECO:0000256" key="19">
    <source>
        <dbReference type="ARBA" id="ARBA00047984"/>
    </source>
</evidence>
<dbReference type="GO" id="GO:0001510">
    <property type="term" value="P:RNA methylation"/>
    <property type="evidence" value="ECO:0007669"/>
    <property type="project" value="TreeGrafter"/>
</dbReference>
<dbReference type="InterPro" id="IPR027351">
    <property type="entry name" value="(+)RNA_virus_helicase_core_dom"/>
</dbReference>
<dbReference type="Gene3D" id="3.40.50.300">
    <property type="entry name" value="P-loop containing nucleotide triphosphate hydrolases"/>
    <property type="match status" value="2"/>
</dbReference>
<proteinExistence type="predicted"/>
<evidence type="ECO:0000256" key="9">
    <source>
        <dbReference type="ARBA" id="ARBA00022679"/>
    </source>
</evidence>
<evidence type="ECO:0000256" key="10">
    <source>
        <dbReference type="ARBA" id="ARBA00022691"/>
    </source>
</evidence>
<dbReference type="EMBL" id="ON746566">
    <property type="protein sequence ID" value="UYL95423.1"/>
    <property type="molecule type" value="Genomic_RNA"/>
</dbReference>